<dbReference type="EMBL" id="CP079105">
    <property type="protein sequence ID" value="QXQ15059.1"/>
    <property type="molecule type" value="Genomic_DNA"/>
</dbReference>
<organism evidence="1 2">
    <name type="scientific">Skermania pinensis</name>
    <dbReference type="NCBI Taxonomy" id="39122"/>
    <lineage>
        <taxon>Bacteria</taxon>
        <taxon>Bacillati</taxon>
        <taxon>Actinomycetota</taxon>
        <taxon>Actinomycetes</taxon>
        <taxon>Mycobacteriales</taxon>
        <taxon>Gordoniaceae</taxon>
        <taxon>Skermania</taxon>
    </lineage>
</organism>
<dbReference type="RefSeq" id="WP_066468830.1">
    <property type="nucleotide sequence ID" value="NZ_CBCRUZ010000028.1"/>
</dbReference>
<protein>
    <submittedName>
        <fullName evidence="1">Polyketide cyclase / dehydrase and lipid transport</fullName>
    </submittedName>
</protein>
<evidence type="ECO:0000313" key="1">
    <source>
        <dbReference type="EMBL" id="QXQ15059.1"/>
    </source>
</evidence>
<gene>
    <name evidence="1" type="ORF">KV203_06820</name>
</gene>
<name>A0ABX8SB25_9ACTN</name>
<reference evidence="1" key="1">
    <citation type="submission" date="2021-07" db="EMBL/GenBank/DDBJ databases">
        <title>Candidatus Kaistella beijingensis sp. nov. isolated from a municipal wastewater treatment plant is involved in sludge foaming.</title>
        <authorList>
            <person name="Song Y."/>
            <person name="Liu S.-J."/>
        </authorList>
    </citation>
    <scope>NUCLEOTIDE SEQUENCE</scope>
    <source>
        <strain evidence="1">DSM 43998</strain>
    </source>
</reference>
<dbReference type="Proteomes" id="UP000887023">
    <property type="component" value="Chromosome"/>
</dbReference>
<accession>A0ABX8SB25</accession>
<evidence type="ECO:0000313" key="2">
    <source>
        <dbReference type="Proteomes" id="UP000887023"/>
    </source>
</evidence>
<keyword evidence="2" id="KW-1185">Reference proteome</keyword>
<proteinExistence type="predicted"/>
<dbReference type="SUPFAM" id="SSF55961">
    <property type="entry name" value="Bet v1-like"/>
    <property type="match status" value="1"/>
</dbReference>
<sequence length="123" mass="13425">MSTIQIADQTFVAAPAARVAAALADRRRWRQWWPDLVLELRADRAEQGLRWGVSGPVAGTMEVWLEPVLDGVVVHYFLHAEPVAGQSDSARTEHDRRVAGKRMAFGLKTELEAGRPAGVAPAG</sequence>